<dbReference type="Gene3D" id="2.40.160.60">
    <property type="entry name" value="Outer membrane protein transport protein (OMPP1/FadL/TodX)"/>
    <property type="match status" value="1"/>
</dbReference>
<sequence length="415" mass="44102">MHKRSLVRAMTVAGLFSPAVTLAAGTWSDARNDAMGGTGVASSHYGSAALVNPALLTKAQASDNVSLILPSVGAVMSDPDKVEDKFDRIKSSWDSIKDLLNASSGITNPLLRRLALQQGISSFQSLRSDLHSINDDRAYGDAAAATVVAVPNETLPFAVVVKGWGVANAKAVVTDRDLAYLDSVAAGTTIPTSADLNNFTSRAEGVGALVTEYGVAMAKSFSIAGQPISVGITPKLQRIDTYNYIASINNYSTSDFRNSEFKKSSSGANLDLGFSTDLTSRWSAGLVAQNLINRRIDTKEVQGIQRTFNLRPQVTAGTAWNTEALTLATDIDLTPASGFDSEKKNQYAGVGAEYRVLSWAQLRVGYRANMRDSDRNLVTAGLGLSPFGVHLDLTGMVGTESKHTYGAAAKLSFTF</sequence>
<feature type="signal peptide" evidence="1">
    <location>
        <begin position="1"/>
        <end position="23"/>
    </location>
</feature>
<dbReference type="AlphaFoldDB" id="A0A3N0FY79"/>
<protein>
    <submittedName>
        <fullName evidence="2">Conjugal transfer protein TraF</fullName>
    </submittedName>
</protein>
<proteinExistence type="predicted"/>
<dbReference type="Proteomes" id="UP000276061">
    <property type="component" value="Unassembled WGS sequence"/>
</dbReference>
<reference evidence="2 3" key="1">
    <citation type="submission" date="2018-11" db="EMBL/GenBank/DDBJ databases">
        <title>Characterization of surface water Dickeya isolates.</title>
        <authorList>
            <person name="Van Gijsegem F."/>
            <person name="Pedron J."/>
        </authorList>
    </citation>
    <scope>NUCLEOTIDE SEQUENCE [LARGE SCALE GENOMIC DNA]</scope>
    <source>
        <strain evidence="2 3">FVG1-MFV-O17</strain>
    </source>
</reference>
<organism evidence="2 3">
    <name type="scientific">Dickeya undicola</name>
    <dbReference type="NCBI Taxonomy" id="1577887"/>
    <lineage>
        <taxon>Bacteria</taxon>
        <taxon>Pseudomonadati</taxon>
        <taxon>Pseudomonadota</taxon>
        <taxon>Gammaproteobacteria</taxon>
        <taxon>Enterobacterales</taxon>
        <taxon>Pectobacteriaceae</taxon>
        <taxon>Dickeya</taxon>
    </lineage>
</organism>
<keyword evidence="1" id="KW-0732">Signal</keyword>
<comment type="caution">
    <text evidence="2">The sequence shown here is derived from an EMBL/GenBank/DDBJ whole genome shotgun (WGS) entry which is preliminary data.</text>
</comment>
<evidence type="ECO:0000256" key="1">
    <source>
        <dbReference type="SAM" id="SignalP"/>
    </source>
</evidence>
<name>A0A3N0FY79_9GAMM</name>
<evidence type="ECO:0000313" key="2">
    <source>
        <dbReference type="EMBL" id="RNM05155.1"/>
    </source>
</evidence>
<accession>A0A3N0FY79</accession>
<evidence type="ECO:0000313" key="3">
    <source>
        <dbReference type="Proteomes" id="UP000276061"/>
    </source>
</evidence>
<dbReference type="OrthoDB" id="6077588at2"/>
<dbReference type="EMBL" id="RJLR01000023">
    <property type="protein sequence ID" value="RNM05155.1"/>
    <property type="molecule type" value="Genomic_DNA"/>
</dbReference>
<feature type="chain" id="PRO_5018234078" evidence="1">
    <location>
        <begin position="24"/>
        <end position="415"/>
    </location>
</feature>
<dbReference type="RefSeq" id="WP_123252791.1">
    <property type="nucleotide sequence ID" value="NZ_RJLR01000023.1"/>
</dbReference>
<gene>
    <name evidence="2" type="ORF">EF878_12815</name>
</gene>
<dbReference type="Pfam" id="PF13729">
    <property type="entry name" value="TraF_2"/>
    <property type="match status" value="1"/>
</dbReference>
<dbReference type="InterPro" id="IPR032811">
    <property type="entry name" value="Put_conjugal_transfer"/>
</dbReference>